<dbReference type="AlphaFoldDB" id="A0A1X1WIS3"/>
<dbReference type="InterPro" id="IPR029063">
    <property type="entry name" value="SAM-dependent_MTases_sf"/>
</dbReference>
<protein>
    <recommendedName>
        <fullName evidence="1">Methyltransferase type 11 domain-containing protein</fullName>
    </recommendedName>
</protein>
<comment type="caution">
    <text evidence="2">The sequence shown here is derived from an EMBL/GenBank/DDBJ whole genome shotgun (WGS) entry which is preliminary data.</text>
</comment>
<dbReference type="GO" id="GO:0008757">
    <property type="term" value="F:S-adenosylmethionine-dependent methyltransferase activity"/>
    <property type="evidence" value="ECO:0007669"/>
    <property type="project" value="InterPro"/>
</dbReference>
<dbReference type="EMBL" id="LQOY01000081">
    <property type="protein sequence ID" value="ORV86501.1"/>
    <property type="molecule type" value="Genomic_DNA"/>
</dbReference>
<feature type="domain" description="Methyltransferase type 11" evidence="1">
    <location>
        <begin position="157"/>
        <end position="205"/>
    </location>
</feature>
<proteinExistence type="predicted"/>
<name>A0A1X1WIS3_MYCGO</name>
<dbReference type="Pfam" id="PF08241">
    <property type="entry name" value="Methyltransf_11"/>
    <property type="match status" value="1"/>
</dbReference>
<dbReference type="Proteomes" id="UP000193928">
    <property type="component" value="Unassembled WGS sequence"/>
</dbReference>
<keyword evidence="3" id="KW-1185">Reference proteome</keyword>
<dbReference type="Gene3D" id="3.40.50.150">
    <property type="entry name" value="Vaccinia Virus protein VP39"/>
    <property type="match status" value="1"/>
</dbReference>
<organism evidence="2 3">
    <name type="scientific">Mycobacterium gordonae</name>
    <dbReference type="NCBI Taxonomy" id="1778"/>
    <lineage>
        <taxon>Bacteria</taxon>
        <taxon>Bacillati</taxon>
        <taxon>Actinomycetota</taxon>
        <taxon>Actinomycetes</taxon>
        <taxon>Mycobacteriales</taxon>
        <taxon>Mycobacteriaceae</taxon>
        <taxon>Mycobacterium</taxon>
    </lineage>
</organism>
<dbReference type="SUPFAM" id="SSF53335">
    <property type="entry name" value="S-adenosyl-L-methionine-dependent methyltransferases"/>
    <property type="match status" value="1"/>
</dbReference>
<dbReference type="InterPro" id="IPR013216">
    <property type="entry name" value="Methyltransf_11"/>
</dbReference>
<reference evidence="2 3" key="1">
    <citation type="submission" date="2016-01" db="EMBL/GenBank/DDBJ databases">
        <title>The new phylogeny of the genus Mycobacterium.</title>
        <authorList>
            <person name="Tarcisio F."/>
            <person name="Conor M."/>
            <person name="Antonella G."/>
            <person name="Elisabetta G."/>
            <person name="Giulia F.S."/>
            <person name="Sara T."/>
            <person name="Anna F."/>
            <person name="Clotilde B."/>
            <person name="Roberto B."/>
            <person name="Veronica D.S."/>
            <person name="Fabio R."/>
            <person name="Monica P."/>
            <person name="Olivier J."/>
            <person name="Enrico T."/>
            <person name="Nicola S."/>
        </authorList>
    </citation>
    <scope>NUCLEOTIDE SEQUENCE [LARGE SCALE GENOMIC DNA]</scope>
    <source>
        <strain evidence="2 3">DSM 44160</strain>
    </source>
</reference>
<dbReference type="CDD" id="cd02440">
    <property type="entry name" value="AdoMet_MTases"/>
    <property type="match status" value="1"/>
</dbReference>
<evidence type="ECO:0000313" key="2">
    <source>
        <dbReference type="EMBL" id="ORV86501.1"/>
    </source>
</evidence>
<accession>A0A1X1WIS3</accession>
<evidence type="ECO:0000259" key="1">
    <source>
        <dbReference type="Pfam" id="PF08241"/>
    </source>
</evidence>
<evidence type="ECO:0000313" key="3">
    <source>
        <dbReference type="Proteomes" id="UP000193928"/>
    </source>
</evidence>
<gene>
    <name evidence="2" type="ORF">AWC08_24705</name>
</gene>
<sequence length="296" mass="33131">MSVTAAVKARVGRPVLLNLRPLRDRRADEAGRCVVCGTDTTFAFNSWTLPEEMHAYWADSRVSRANARRESLFCRQCCSNLRVRRIAEVLVHLYGPPECKSFAELVEYPEFRQLDVAEVNTIGSLGSLHNLLRQLPKLMFSDYRGPDRLGELIDGVRNEDMARFTYPDAAFDIVLSSDTLEHVPDFRAALSETRRVLRPGGRHIFTVPVVWTHETTEVRARIGDDGEIVHLLPALYHGRGSGAYRFIPVGVDLLAFTEFGRDIVEYVREAGFEPEVYAGSDDGTGAEIVFAGRVSG</sequence>